<evidence type="ECO:0000313" key="2">
    <source>
        <dbReference type="Proteomes" id="UP000218418"/>
    </source>
</evidence>
<organism evidence="1 2">
    <name type="scientific">Calothrix parasitica NIES-267</name>
    <dbReference type="NCBI Taxonomy" id="1973488"/>
    <lineage>
        <taxon>Bacteria</taxon>
        <taxon>Bacillati</taxon>
        <taxon>Cyanobacteriota</taxon>
        <taxon>Cyanophyceae</taxon>
        <taxon>Nostocales</taxon>
        <taxon>Calotrichaceae</taxon>
        <taxon>Calothrix</taxon>
    </lineage>
</organism>
<dbReference type="AlphaFoldDB" id="A0A1Z4LHF5"/>
<reference evidence="1 2" key="1">
    <citation type="submission" date="2017-06" db="EMBL/GenBank/DDBJ databases">
        <title>Genome sequencing of cyanobaciteial culture collection at National Institute for Environmental Studies (NIES).</title>
        <authorList>
            <person name="Hirose Y."/>
            <person name="Shimura Y."/>
            <person name="Fujisawa T."/>
            <person name="Nakamura Y."/>
            <person name="Kawachi M."/>
        </authorList>
    </citation>
    <scope>NUCLEOTIDE SEQUENCE [LARGE SCALE GENOMIC DNA]</scope>
    <source>
        <strain evidence="1 2">NIES-267</strain>
    </source>
</reference>
<evidence type="ECO:0000313" key="1">
    <source>
        <dbReference type="EMBL" id="BAY80685.1"/>
    </source>
</evidence>
<protein>
    <submittedName>
        <fullName evidence="1">Uncharacterized protein</fullName>
    </submittedName>
</protein>
<proteinExistence type="predicted"/>
<accession>A0A1Z4LHF5</accession>
<name>A0A1Z4LHF5_9CYAN</name>
<gene>
    <name evidence="1" type="ORF">NIES267_01420</name>
</gene>
<dbReference type="Proteomes" id="UP000218418">
    <property type="component" value="Chromosome"/>
</dbReference>
<sequence>MHLLSKCLYLDSHQINGLSFVEEFKFKISHNQIGELCTN</sequence>
<keyword evidence="2" id="KW-1185">Reference proteome</keyword>
<dbReference type="EMBL" id="AP018227">
    <property type="protein sequence ID" value="BAY80685.1"/>
    <property type="molecule type" value="Genomic_DNA"/>
</dbReference>